<evidence type="ECO:0000256" key="1">
    <source>
        <dbReference type="ARBA" id="ARBA00022491"/>
    </source>
</evidence>
<dbReference type="InterPro" id="IPR003796">
    <property type="entry name" value="RNR_NrdR-like"/>
</dbReference>
<keyword evidence="6" id="KW-0804">Transcription</keyword>
<dbReference type="GO" id="GO:0005524">
    <property type="term" value="F:ATP binding"/>
    <property type="evidence" value="ECO:0007669"/>
    <property type="project" value="UniProtKB-KW"/>
</dbReference>
<dbReference type="GO" id="GO:0003677">
    <property type="term" value="F:DNA binding"/>
    <property type="evidence" value="ECO:0007669"/>
    <property type="project" value="UniProtKB-KW"/>
</dbReference>
<keyword evidence="3" id="KW-0067">ATP-binding</keyword>
<reference evidence="8" key="1">
    <citation type="submission" date="2018-05" db="EMBL/GenBank/DDBJ databases">
        <authorList>
            <person name="Lanie J.A."/>
            <person name="Ng W.-L."/>
            <person name="Kazmierczak K.M."/>
            <person name="Andrzejewski T.M."/>
            <person name="Davidsen T.M."/>
            <person name="Wayne K.J."/>
            <person name="Tettelin H."/>
            <person name="Glass J.I."/>
            <person name="Rusch D."/>
            <person name="Podicherti R."/>
            <person name="Tsui H.-C.T."/>
            <person name="Winkler M.E."/>
        </authorList>
    </citation>
    <scope>NUCLEOTIDE SEQUENCE</scope>
</reference>
<dbReference type="GO" id="GO:0045892">
    <property type="term" value="P:negative regulation of DNA-templated transcription"/>
    <property type="evidence" value="ECO:0007669"/>
    <property type="project" value="InterPro"/>
</dbReference>
<evidence type="ECO:0000256" key="3">
    <source>
        <dbReference type="ARBA" id="ARBA00022840"/>
    </source>
</evidence>
<proteinExistence type="inferred from homology"/>
<dbReference type="HAMAP" id="MF_00440">
    <property type="entry name" value="NrdR"/>
    <property type="match status" value="1"/>
</dbReference>
<dbReference type="EMBL" id="UINC01008496">
    <property type="protein sequence ID" value="SVA38212.1"/>
    <property type="molecule type" value="Genomic_DNA"/>
</dbReference>
<gene>
    <name evidence="8" type="ORF">METZ01_LOCUS91066</name>
</gene>
<dbReference type="NCBIfam" id="TIGR00244">
    <property type="entry name" value="transcriptional regulator NrdR"/>
    <property type="match status" value="1"/>
</dbReference>
<keyword evidence="4" id="KW-0805">Transcription regulation</keyword>
<feature type="non-terminal residue" evidence="8">
    <location>
        <position position="1"/>
    </location>
</feature>
<dbReference type="InterPro" id="IPR005144">
    <property type="entry name" value="ATP-cone_dom"/>
</dbReference>
<evidence type="ECO:0000256" key="5">
    <source>
        <dbReference type="ARBA" id="ARBA00023125"/>
    </source>
</evidence>
<dbReference type="Pfam" id="PF22811">
    <property type="entry name" value="Zn_ribbon_NrdR"/>
    <property type="match status" value="1"/>
</dbReference>
<evidence type="ECO:0000259" key="7">
    <source>
        <dbReference type="PROSITE" id="PS51161"/>
    </source>
</evidence>
<name>A0A381VCX9_9ZZZZ</name>
<dbReference type="AlphaFoldDB" id="A0A381VCX9"/>
<accession>A0A381VCX9</accession>
<keyword evidence="5" id="KW-0238">DNA-binding</keyword>
<feature type="domain" description="ATP-cone" evidence="7">
    <location>
        <begin position="92"/>
        <end position="182"/>
    </location>
</feature>
<evidence type="ECO:0000313" key="8">
    <source>
        <dbReference type="EMBL" id="SVA38212.1"/>
    </source>
</evidence>
<evidence type="ECO:0000256" key="6">
    <source>
        <dbReference type="ARBA" id="ARBA00023163"/>
    </source>
</evidence>
<dbReference type="PANTHER" id="PTHR30455:SF2">
    <property type="entry name" value="TRANSCRIPTIONAL REPRESSOR NRDR"/>
    <property type="match status" value="1"/>
</dbReference>
<sequence length="225" mass="26036">VSAAARCRIQYVVSVLRSDPRISDVILGSPTPLYADNKNSRHFQSMHCPFCGNNESRVIDSRESTDGVRRRRECIRCELRFTTYERVNSMPLMIAKRDGRREAFSRDKLARSLQTACAKRPLEVGAISKIVVDIENELHQLSKAEIEARVLGEMCVERLKILDRVAYIRFASVYRDFQDVDSFTKEVEALTHPESNNRTKSQLRLIEDDVPRLAQRNRRRMAKHK</sequence>
<keyword evidence="2" id="KW-0547">Nucleotide-binding</keyword>
<dbReference type="PROSITE" id="PS51161">
    <property type="entry name" value="ATP_CONE"/>
    <property type="match status" value="1"/>
</dbReference>
<keyword evidence="1" id="KW-0678">Repressor</keyword>
<dbReference type="Pfam" id="PF03477">
    <property type="entry name" value="ATP-cone"/>
    <property type="match status" value="1"/>
</dbReference>
<dbReference type="GO" id="GO:0008270">
    <property type="term" value="F:zinc ion binding"/>
    <property type="evidence" value="ECO:0007669"/>
    <property type="project" value="InterPro"/>
</dbReference>
<evidence type="ECO:0000256" key="2">
    <source>
        <dbReference type="ARBA" id="ARBA00022741"/>
    </source>
</evidence>
<organism evidence="8">
    <name type="scientific">marine metagenome</name>
    <dbReference type="NCBI Taxonomy" id="408172"/>
    <lineage>
        <taxon>unclassified sequences</taxon>
        <taxon>metagenomes</taxon>
        <taxon>ecological metagenomes</taxon>
    </lineage>
</organism>
<dbReference type="InterPro" id="IPR055173">
    <property type="entry name" value="NrdR-like_N"/>
</dbReference>
<dbReference type="PANTHER" id="PTHR30455">
    <property type="entry name" value="TRANSCRIPTIONAL REPRESSOR NRDR"/>
    <property type="match status" value="1"/>
</dbReference>
<protein>
    <recommendedName>
        <fullName evidence="7">ATP-cone domain-containing protein</fullName>
    </recommendedName>
</protein>
<evidence type="ECO:0000256" key="4">
    <source>
        <dbReference type="ARBA" id="ARBA00023015"/>
    </source>
</evidence>